<evidence type="ECO:0000313" key="2">
    <source>
        <dbReference type="Proteomes" id="UP000665561"/>
    </source>
</evidence>
<gene>
    <name evidence="1" type="ORF">GT019_21665</name>
</gene>
<keyword evidence="2" id="KW-1185">Reference proteome</keyword>
<organism evidence="1 2">
    <name type="scientific">Paenibacillus glycinis</name>
    <dbReference type="NCBI Taxonomy" id="2697035"/>
    <lineage>
        <taxon>Bacteria</taxon>
        <taxon>Bacillati</taxon>
        <taxon>Bacillota</taxon>
        <taxon>Bacilli</taxon>
        <taxon>Bacillales</taxon>
        <taxon>Paenibacillaceae</taxon>
        <taxon>Paenibacillus</taxon>
    </lineage>
</organism>
<comment type="caution">
    <text evidence="1">The sequence shown here is derived from an EMBL/GenBank/DDBJ whole genome shotgun (WGS) entry which is preliminary data.</text>
</comment>
<accession>A0ABW9XV06</accession>
<proteinExistence type="predicted"/>
<dbReference type="EMBL" id="JAAAMV010000021">
    <property type="protein sequence ID" value="NBD26488.1"/>
    <property type="molecule type" value="Genomic_DNA"/>
</dbReference>
<evidence type="ECO:0000313" key="1">
    <source>
        <dbReference type="EMBL" id="NBD26488.1"/>
    </source>
</evidence>
<name>A0ABW9XV06_9BACL</name>
<sequence length="129" mass="13456">MPTVINYNSARLNNVSDGAVLTVTSAEPQLLLTMGIYVSAPGSVLEIMSTIGTQTPLDPTLLVATVLVDSVVQGSADIFIDPPNSALLSFHTILENLAVGHHAIQLFLTTIDADVGIDGPVSMSAWVLA</sequence>
<reference evidence="1 2" key="1">
    <citation type="submission" date="2020-01" db="EMBL/GenBank/DDBJ databases">
        <title>Paenibacillus soybeanensis sp. nov. isolated from the nodules of soybean (Glycine max(L.) Merr).</title>
        <authorList>
            <person name="Wang H."/>
        </authorList>
    </citation>
    <scope>NUCLEOTIDE SEQUENCE [LARGE SCALE GENOMIC DNA]</scope>
    <source>
        <strain evidence="1 2">T1</strain>
    </source>
</reference>
<protein>
    <submittedName>
        <fullName evidence="1">Uncharacterized protein</fullName>
    </submittedName>
</protein>
<dbReference type="Proteomes" id="UP000665561">
    <property type="component" value="Unassembled WGS sequence"/>
</dbReference>
<dbReference type="RefSeq" id="WP_161745333.1">
    <property type="nucleotide sequence ID" value="NZ_JAAAMV010000021.1"/>
</dbReference>